<comment type="caution">
    <text evidence="10">The sequence shown here is derived from an EMBL/GenBank/DDBJ whole genome shotgun (WGS) entry which is preliminary data.</text>
</comment>
<keyword evidence="3" id="KW-0288">FMN</keyword>
<dbReference type="Pfam" id="PF00550">
    <property type="entry name" value="PP-binding"/>
    <property type="match status" value="1"/>
</dbReference>
<dbReference type="InterPro" id="IPR012133">
    <property type="entry name" value="Alpha-hydoxy_acid_DH_FMN"/>
</dbReference>
<dbReference type="PANTHER" id="PTHR10578:SF107">
    <property type="entry name" value="2-HYDROXYACID OXIDASE 1"/>
    <property type="match status" value="1"/>
</dbReference>
<accession>A0A1Q9D7T9</accession>
<dbReference type="EMBL" id="LSRX01000674">
    <property type="protein sequence ID" value="OLP91254.1"/>
    <property type="molecule type" value="Genomic_DNA"/>
</dbReference>
<name>A0A1Q9D7T9_SYMMI</name>
<gene>
    <name evidence="10" type="primary">GLO5</name>
    <name evidence="10" type="ORF">AK812_SmicGene27055</name>
</gene>
<dbReference type="Gene3D" id="3.30.300.30">
    <property type="match status" value="1"/>
</dbReference>
<dbReference type="InterPro" id="IPR000262">
    <property type="entry name" value="FMN-dep_DH"/>
</dbReference>
<dbReference type="InterPro" id="IPR042099">
    <property type="entry name" value="ANL_N_sf"/>
</dbReference>
<dbReference type="InterPro" id="IPR008259">
    <property type="entry name" value="FMN_hydac_DH_AS"/>
</dbReference>
<feature type="region of interest" description="Disordered" evidence="6">
    <location>
        <begin position="1"/>
        <end position="20"/>
    </location>
</feature>
<feature type="domain" description="FMN hydroxy acid dehydrogenase" evidence="9">
    <location>
        <begin position="1455"/>
        <end position="1818"/>
    </location>
</feature>
<evidence type="ECO:0000256" key="1">
    <source>
        <dbReference type="ARBA" id="ARBA00001917"/>
    </source>
</evidence>
<keyword evidence="11" id="KW-1185">Reference proteome</keyword>
<feature type="transmembrane region" description="Helical" evidence="7">
    <location>
        <begin position="677"/>
        <end position="699"/>
    </location>
</feature>
<dbReference type="InterPro" id="IPR000873">
    <property type="entry name" value="AMP-dep_synth/lig_dom"/>
</dbReference>
<evidence type="ECO:0000256" key="7">
    <source>
        <dbReference type="SAM" id="Phobius"/>
    </source>
</evidence>
<evidence type="ECO:0000256" key="6">
    <source>
        <dbReference type="SAM" id="MobiDB-lite"/>
    </source>
</evidence>
<dbReference type="InterPro" id="IPR045851">
    <property type="entry name" value="AMP-bd_C_sf"/>
</dbReference>
<evidence type="ECO:0000256" key="3">
    <source>
        <dbReference type="ARBA" id="ARBA00022643"/>
    </source>
</evidence>
<proteinExistence type="inferred from homology"/>
<dbReference type="PANTHER" id="PTHR10578">
    <property type="entry name" value="S -2-HYDROXY-ACID OXIDASE-RELATED"/>
    <property type="match status" value="1"/>
</dbReference>
<comment type="similarity">
    <text evidence="5">Belongs to the FMN-dependent alpha-hydroxy acid dehydrogenase family.</text>
</comment>
<dbReference type="Gene3D" id="3.20.20.70">
    <property type="entry name" value="Aldolase class I"/>
    <property type="match status" value="1"/>
</dbReference>
<feature type="transmembrane region" description="Helical" evidence="7">
    <location>
        <begin position="1170"/>
        <end position="1191"/>
    </location>
</feature>
<dbReference type="PROSITE" id="PS00557">
    <property type="entry name" value="FMN_HYDROXY_ACID_DH_1"/>
    <property type="match status" value="1"/>
</dbReference>
<dbReference type="OrthoDB" id="25826at2759"/>
<dbReference type="InterPro" id="IPR037396">
    <property type="entry name" value="FMN_HAD"/>
</dbReference>
<sequence>MDGRGQQVDATPDENNNMSPDMWRTICQSCEEFGSNIAYATSAGPVTYREVLEKVQCLSVSLGQMLSEFDFEQCQPSFSVLMPNCPTHVDLFLAAAATRAKMVCLNHRLKLEELQVLFERGTSRLLIASSSFGALLGQVAWASAKIQAIAWVFENPGAFGDPHLEQLSLTELYRGDGTTFQATPVKEDTQLQGFFTSGTTGVPKSVSHTHMNVHYHSLSTIRALNLKENDSDVWGHFGPLFHVGTPAFVWISVMLGARQVFHENQFQFMEVAAMMADDRVSIVKLMPTILKYLLSAEKTRSMRFENLKWVLTGGMKPTADVIKQTKEVFGCQFIQGYGMTEATVHCSFKNESLEPMEDGMTVLPGLDLRVLDEADEEVSAGTVGEISIRGPTVFAGYDNNVEANAKAFTASGFFRSGDLGYKNEKGQLYISGRSKDMIIVGGENVFAVEVEQVIQRISGILRSAVFGGPDEALGEVVHAALMLDPHGPLVNLRDDEIEQKLCRTCSDSLAAYKVPVAVHVWRQEEFPMTGSGKPKKQEIRKQCLAQHEDKPAIHLFASKEAAVIGAVASVLGRDVTDEDYDVPFMDLNMASMEFTRVINLLAGTLQGELSPTLLFENDCLADLLKYIESREDLVLVQDRGDTEPPPDLLQLAVMDEQPENKWGQWHPICLVLQLLSLIVRPLVLTAPVMFVAWAGLLWMDLMENRYLCPDCYWTLIFLPLIYPISILLLLCVAVVFKWLLIGQVRPGVIPLWSPSYYRWLTVYNLLQSLDGFLAMFRGTPILIFFYNRCGAHISYQAELHTSNLTDVDLLRIRQGAVVDRACNIQPGHVAMVKGGHVILGRVVIERDCYMGYGATIGPTVTLEPGSQVRPLQAVSASQPLRASPAAAAAEGESLKKKFLSPPWDFLAGCLLYYIASSLVVLSVTAGAAVMSHLPVSSRSHIVVLLPLWAEGVTGTTTLRETAEFDIVFWTILPAVIFYVVPQAYFVGVVLLKHLIVGYTTEAAQSSSRVWKQWLYIVLIDCPLFRLATQLTVMSHITKLQFRLLGCCIGSRAYFCAPFIPDPELVEIGDDCIVAGNVALLTTSLDHSHCQSIRLKSNAIVANTVVLGPGVRIDEHSIVGDGVCVPAGKELPEKMVAVRDNSEVMAYILMKRSSVSTPPPASFLEYTFFQVLLFILQLFLCVGLNVPGYIAAGLIADAMSAVMPVEVGTWPFIPVLMLVIMTSKILLIPVAKWLIACRFRPREVPLFGFRYVIWIAFEAVLFDADVFFLQSLCGTTFLAIWYRLMGARVGSNVCIMGSSVGCEYDLKHVGNNSVVNHSSLLFSHSVEKGTLIFRRTYLEDRSELGINCVAEAGARVKVSSTLLNGQVAHNADVDEESSKGRKNMRMHSDIVGTNPAMAEVSDSLHRGYRAVRNRQANERAKGISSAFQQTSSVGPGYLPQRMSYPSQEAQAVKAGRIHEVCMNLDDFEHYARDMIAGPCFEYYKGGATDEWTLKENRSAFEKYRIIPRVLIPVTSVDMRCSFFGIDCRFPVMIAPSAMHGQAHPDAEKATARAALRAGSAFTLSSLSNMSMEDVANAVPTDHGGRPKGLMFQLYVFKRRDITELIVKKAEALGYKALCLTVDAPITGRRERDIRTGYATSDAMGQLPNITMLGNAVNQQLVEFEAQKDLTLDWSIIAWLKSVCNLPIIAKGIMHPLDAREAIKAGAAAIVVSNHGGRQLDSVPATIDVLPAIAEEVRGQIPVFIDGGFRRGTDIFKAIGLGASAVMFARPAVYALAVGGEQGVSRMMRLLYDELETTMKLAGCTSLSQIRLRILSSAAGQGFPLSVA</sequence>
<keyword evidence="7" id="KW-1133">Transmembrane helix</keyword>
<dbReference type="OMA" id="HRGFDNG"/>
<keyword evidence="7" id="KW-0472">Membrane</keyword>
<feature type="domain" description="Carrier" evidence="8">
    <location>
        <begin position="554"/>
        <end position="631"/>
    </location>
</feature>
<feature type="transmembrane region" description="Helical" evidence="7">
    <location>
        <begin position="966"/>
        <end position="991"/>
    </location>
</feature>
<evidence type="ECO:0000313" key="11">
    <source>
        <dbReference type="Proteomes" id="UP000186817"/>
    </source>
</evidence>
<dbReference type="Pfam" id="PF13193">
    <property type="entry name" value="AMP-binding_C"/>
    <property type="match status" value="1"/>
</dbReference>
<feature type="transmembrane region" description="Helical" evidence="7">
    <location>
        <begin position="756"/>
        <end position="776"/>
    </location>
</feature>
<feature type="transmembrane region" description="Helical" evidence="7">
    <location>
        <begin position="905"/>
        <end position="930"/>
    </location>
</feature>
<dbReference type="InterPro" id="IPR013785">
    <property type="entry name" value="Aldolase_TIM"/>
</dbReference>
<dbReference type="Pfam" id="PF00501">
    <property type="entry name" value="AMP-binding"/>
    <property type="match status" value="1"/>
</dbReference>
<dbReference type="Proteomes" id="UP000186817">
    <property type="component" value="Unassembled WGS sequence"/>
</dbReference>
<dbReference type="SUPFAM" id="SSF47336">
    <property type="entry name" value="ACP-like"/>
    <property type="match status" value="1"/>
</dbReference>
<dbReference type="GO" id="GO:0010181">
    <property type="term" value="F:FMN binding"/>
    <property type="evidence" value="ECO:0007669"/>
    <property type="project" value="InterPro"/>
</dbReference>
<dbReference type="Gene3D" id="1.10.1200.10">
    <property type="entry name" value="ACP-like"/>
    <property type="match status" value="1"/>
</dbReference>
<evidence type="ECO:0000313" key="10">
    <source>
        <dbReference type="EMBL" id="OLP91254.1"/>
    </source>
</evidence>
<dbReference type="SUPFAM" id="SSF56801">
    <property type="entry name" value="Acetyl-CoA synthetase-like"/>
    <property type="match status" value="1"/>
</dbReference>
<keyword evidence="4" id="KW-0560">Oxidoreductase</keyword>
<dbReference type="InterPro" id="IPR025110">
    <property type="entry name" value="AMP-bd_C"/>
</dbReference>
<dbReference type="FunFam" id="3.20.20.70:FF:000056">
    <property type="entry name" value="hydroxyacid oxidase 2"/>
    <property type="match status" value="1"/>
</dbReference>
<dbReference type="InterPro" id="IPR011004">
    <property type="entry name" value="Trimer_LpxA-like_sf"/>
</dbReference>
<evidence type="ECO:0000259" key="8">
    <source>
        <dbReference type="PROSITE" id="PS50075"/>
    </source>
</evidence>
<dbReference type="GO" id="GO:0016491">
    <property type="term" value="F:oxidoreductase activity"/>
    <property type="evidence" value="ECO:0007669"/>
    <property type="project" value="UniProtKB-KW"/>
</dbReference>
<dbReference type="CDD" id="cd04433">
    <property type="entry name" value="AFD_class_I"/>
    <property type="match status" value="1"/>
</dbReference>
<dbReference type="InterPro" id="IPR036736">
    <property type="entry name" value="ACP-like_sf"/>
</dbReference>
<reference evidence="10 11" key="1">
    <citation type="submission" date="2016-02" db="EMBL/GenBank/DDBJ databases">
        <title>Genome analysis of coral dinoflagellate symbionts highlights evolutionary adaptations to a symbiotic lifestyle.</title>
        <authorList>
            <person name="Aranda M."/>
            <person name="Li Y."/>
            <person name="Liew Y.J."/>
            <person name="Baumgarten S."/>
            <person name="Simakov O."/>
            <person name="Wilson M."/>
            <person name="Piel J."/>
            <person name="Ashoor H."/>
            <person name="Bougouffa S."/>
            <person name="Bajic V.B."/>
            <person name="Ryu T."/>
            <person name="Ravasi T."/>
            <person name="Bayer T."/>
            <person name="Micklem G."/>
            <person name="Kim H."/>
            <person name="Bhak J."/>
            <person name="Lajeunesse T.C."/>
            <person name="Voolstra C.R."/>
        </authorList>
    </citation>
    <scope>NUCLEOTIDE SEQUENCE [LARGE SCALE GENOMIC DNA]</scope>
    <source>
        <strain evidence="10 11">CCMP2467</strain>
    </source>
</reference>
<feature type="transmembrane region" description="Helical" evidence="7">
    <location>
        <begin position="1246"/>
        <end position="1268"/>
    </location>
</feature>
<dbReference type="SUPFAM" id="SSF51161">
    <property type="entry name" value="Trimeric LpxA-like enzymes"/>
    <property type="match status" value="3"/>
</dbReference>
<dbReference type="InterPro" id="IPR009081">
    <property type="entry name" value="PP-bd_ACP"/>
</dbReference>
<dbReference type="CDD" id="cd02809">
    <property type="entry name" value="alpha_hydroxyacid_oxid_FMN"/>
    <property type="match status" value="1"/>
</dbReference>
<evidence type="ECO:0000256" key="2">
    <source>
        <dbReference type="ARBA" id="ARBA00022630"/>
    </source>
</evidence>
<dbReference type="PROSITE" id="PS51349">
    <property type="entry name" value="FMN_HYDROXY_ACID_DH_2"/>
    <property type="match status" value="1"/>
</dbReference>
<comment type="cofactor">
    <cofactor evidence="1">
        <name>FMN</name>
        <dbReference type="ChEBI" id="CHEBI:58210"/>
    </cofactor>
</comment>
<feature type="transmembrane region" description="Helical" evidence="7">
    <location>
        <begin position="711"/>
        <end position="736"/>
    </location>
</feature>
<dbReference type="SUPFAM" id="SSF51395">
    <property type="entry name" value="FMN-linked oxidoreductases"/>
    <property type="match status" value="1"/>
</dbReference>
<dbReference type="GO" id="GO:0005737">
    <property type="term" value="C:cytoplasm"/>
    <property type="evidence" value="ECO:0007669"/>
    <property type="project" value="UniProtKB-ARBA"/>
</dbReference>
<dbReference type="Gene3D" id="3.40.50.12780">
    <property type="entry name" value="N-terminal domain of ligase-like"/>
    <property type="match status" value="1"/>
</dbReference>
<protein>
    <submittedName>
        <fullName evidence="10">Peroxisomal (S)-2-hydroxy-acid oxidase GLO5</fullName>
    </submittedName>
</protein>
<organism evidence="10 11">
    <name type="scientific">Symbiodinium microadriaticum</name>
    <name type="common">Dinoflagellate</name>
    <name type="synonym">Zooxanthella microadriatica</name>
    <dbReference type="NCBI Taxonomy" id="2951"/>
    <lineage>
        <taxon>Eukaryota</taxon>
        <taxon>Sar</taxon>
        <taxon>Alveolata</taxon>
        <taxon>Dinophyceae</taxon>
        <taxon>Suessiales</taxon>
        <taxon>Symbiodiniaceae</taxon>
        <taxon>Symbiodinium</taxon>
    </lineage>
</organism>
<evidence type="ECO:0000259" key="9">
    <source>
        <dbReference type="PROSITE" id="PS51349"/>
    </source>
</evidence>
<dbReference type="Gene3D" id="2.160.10.10">
    <property type="entry name" value="Hexapeptide repeat proteins"/>
    <property type="match status" value="1"/>
</dbReference>
<keyword evidence="7" id="KW-0812">Transmembrane</keyword>
<evidence type="ECO:0000256" key="5">
    <source>
        <dbReference type="ARBA" id="ARBA00024042"/>
    </source>
</evidence>
<dbReference type="Pfam" id="PF01070">
    <property type="entry name" value="FMN_dh"/>
    <property type="match status" value="1"/>
</dbReference>
<feature type="transmembrane region" description="Helical" evidence="7">
    <location>
        <begin position="1211"/>
        <end position="1234"/>
    </location>
</feature>
<keyword evidence="2" id="KW-0285">Flavoprotein</keyword>
<dbReference type="PROSITE" id="PS50075">
    <property type="entry name" value="CARRIER"/>
    <property type="match status" value="1"/>
</dbReference>
<evidence type="ECO:0000256" key="4">
    <source>
        <dbReference type="ARBA" id="ARBA00023002"/>
    </source>
</evidence>